<keyword evidence="4 6" id="KW-0119">Carbohydrate metabolism</keyword>
<evidence type="ECO:0000313" key="7">
    <source>
        <dbReference type="EMBL" id="CAA2989364.1"/>
    </source>
</evidence>
<comment type="function">
    <text evidence="6">Invertase that cleaves sucrose into glucose and fructose.</text>
</comment>
<dbReference type="InterPro" id="IPR024746">
    <property type="entry name" value="Glyco_hydro_100"/>
</dbReference>
<dbReference type="Gramene" id="OE9A016962T1">
    <property type="protein sequence ID" value="OE9A016962C1"/>
    <property type="gene ID" value="OE9A016962"/>
</dbReference>
<dbReference type="Gramene" id="OE9A016962T3">
    <property type="protein sequence ID" value="OE9A016962C3"/>
    <property type="gene ID" value="OE9A016962"/>
</dbReference>
<dbReference type="GO" id="GO:0004575">
    <property type="term" value="F:sucrose alpha-glucosidase activity"/>
    <property type="evidence" value="ECO:0007669"/>
    <property type="project" value="TreeGrafter"/>
</dbReference>
<dbReference type="GO" id="GO:0005987">
    <property type="term" value="P:sucrose catabolic process"/>
    <property type="evidence" value="ECO:0007669"/>
    <property type="project" value="TreeGrafter"/>
</dbReference>
<name>A0A8S0SCG8_OLEEU</name>
<evidence type="ECO:0000256" key="4">
    <source>
        <dbReference type="ARBA" id="ARBA00023277"/>
    </source>
</evidence>
<comment type="catalytic activity">
    <reaction evidence="1 6">
        <text>Hydrolysis of terminal non-reducing beta-D-fructofuranoside residues in beta-D-fructofuranosides.</text>
        <dbReference type="EC" id="3.2.1.26"/>
    </reaction>
</comment>
<dbReference type="InterPro" id="IPR008928">
    <property type="entry name" value="6-hairpin_glycosidase_sf"/>
</dbReference>
<dbReference type="Gramene" id="OE9A016962T6">
    <property type="protein sequence ID" value="OE9A016962C6"/>
    <property type="gene ID" value="OE9A016962"/>
</dbReference>
<accession>A0A8S0SCG8</accession>
<dbReference type="Pfam" id="PF12899">
    <property type="entry name" value="Glyco_hydro_100"/>
    <property type="match status" value="1"/>
</dbReference>
<comment type="similarity">
    <text evidence="2 6">Belongs to the glycosyl hydrolase 100 family.</text>
</comment>
<keyword evidence="3 6" id="KW-0378">Hydrolase</keyword>
<evidence type="ECO:0000256" key="3">
    <source>
        <dbReference type="ARBA" id="ARBA00022801"/>
    </source>
</evidence>
<dbReference type="Gene3D" id="1.50.10.10">
    <property type="match status" value="1"/>
</dbReference>
<dbReference type="PANTHER" id="PTHR31916">
    <property type="match status" value="1"/>
</dbReference>
<proteinExistence type="inferred from homology"/>
<dbReference type="PANTHER" id="PTHR31916:SF28">
    <property type="entry name" value="NEUTRAL_ALKALINE INVERTASE 3, CHLOROPLASTIC"/>
    <property type="match status" value="1"/>
</dbReference>
<keyword evidence="5 6" id="KW-0326">Glycosidase</keyword>
<evidence type="ECO:0000256" key="1">
    <source>
        <dbReference type="ARBA" id="ARBA00000094"/>
    </source>
</evidence>
<dbReference type="OrthoDB" id="2014030at2759"/>
<dbReference type="Proteomes" id="UP000594638">
    <property type="component" value="Unassembled WGS sequence"/>
</dbReference>
<evidence type="ECO:0000256" key="5">
    <source>
        <dbReference type="ARBA" id="ARBA00023295"/>
    </source>
</evidence>
<comment type="caution">
    <text evidence="7">The sequence shown here is derived from an EMBL/GenBank/DDBJ whole genome shotgun (WGS) entry which is preliminary data.</text>
</comment>
<dbReference type="AlphaFoldDB" id="A0A8S0SCG8"/>
<dbReference type="EC" id="3.2.1.26" evidence="6"/>
<organism evidence="7 8">
    <name type="scientific">Olea europaea subsp. europaea</name>
    <dbReference type="NCBI Taxonomy" id="158383"/>
    <lineage>
        <taxon>Eukaryota</taxon>
        <taxon>Viridiplantae</taxon>
        <taxon>Streptophyta</taxon>
        <taxon>Embryophyta</taxon>
        <taxon>Tracheophyta</taxon>
        <taxon>Spermatophyta</taxon>
        <taxon>Magnoliopsida</taxon>
        <taxon>eudicotyledons</taxon>
        <taxon>Gunneridae</taxon>
        <taxon>Pentapetalae</taxon>
        <taxon>asterids</taxon>
        <taxon>lamiids</taxon>
        <taxon>Lamiales</taxon>
        <taxon>Oleaceae</taxon>
        <taxon>Oleeae</taxon>
        <taxon>Olea</taxon>
    </lineage>
</organism>
<evidence type="ECO:0000256" key="6">
    <source>
        <dbReference type="RuleBase" id="RU367047"/>
    </source>
</evidence>
<dbReference type="Gramene" id="OE9A016962T4">
    <property type="protein sequence ID" value="OE9A016962C4"/>
    <property type="gene ID" value="OE9A016962"/>
</dbReference>
<dbReference type="Gramene" id="OE9A016962T5">
    <property type="protein sequence ID" value="OE9A016962C5"/>
    <property type="gene ID" value="OE9A016962"/>
</dbReference>
<evidence type="ECO:0000313" key="8">
    <source>
        <dbReference type="Proteomes" id="UP000594638"/>
    </source>
</evidence>
<dbReference type="Gramene" id="OE9A016962T2">
    <property type="protein sequence ID" value="OE9A016962C2"/>
    <property type="gene ID" value="OE9A016962"/>
</dbReference>
<sequence length="636" mass="71361">MAASEAIMRVCDGLVPLLFSSGPYFSKSLSESRTSEKYRKRASHSKVLNCSISISPQFSHVSSGNVATTQKRYAKCKCQRPQSANGISSEGGNGAWFVDNAKEFYKVNVNTPNVLEFKEFSSKKEVTSNSNLPDNGSVRDTLQTVIADSVEDEAWELLRESIVYYCGNPIGTIAAKDPSSSNVLNYDQVFIRDFIPSGIAFLLKGEYDLVRNFILHTLQLQSWEKTVDCHSPGQGLMPASFKVRTVPLDGDDSATEEILDPDFGEAAIGRVAPVDSGLWWIILLRAYGKCSGDLSVQERIDVQTGIKMILRLCLADGFDMFPTLLVTDGSCMIDRRMGIHGHPLEIQALFYSALICAREMLAPEDGSADLVRALNNRLLALSFHIREYYWIDMRKLNEIYRYKTEEYSYDAVNKFNIYPDQISPWLVEWMPNKGGYLIGNLQPAHMDFRFFSLGNLWAIVSSLATVDQSNAILDLIEAKWLDLVADMPFKICYPALEGQEWQIITGCDPKNTPWSYHNGGAWPTLLWQLTVACIKMDRPEIAARAVEVAEKRLSKDKWPEYYDTKRARFIGKQAHLFQTWSIAGYLVAKLLLADPSAAKILITEEDSDLVNALSCAISSNPRRKRGPKSSQKSYIV</sequence>
<gene>
    <name evidence="7" type="ORF">OLEA9_A016962</name>
</gene>
<evidence type="ECO:0000256" key="2">
    <source>
        <dbReference type="ARBA" id="ARBA00007671"/>
    </source>
</evidence>
<dbReference type="InterPro" id="IPR012341">
    <property type="entry name" value="6hp_glycosidase-like_sf"/>
</dbReference>
<keyword evidence="8" id="KW-1185">Reference proteome</keyword>
<dbReference type="FunFam" id="1.50.10.10:FF:000001">
    <property type="entry name" value="probable alkaline/neutral invertase B"/>
    <property type="match status" value="1"/>
</dbReference>
<protein>
    <recommendedName>
        <fullName evidence="6">Alkaline/neutral invertase</fullName>
        <ecNumber evidence="6">3.2.1.26</ecNumber>
    </recommendedName>
</protein>
<dbReference type="GO" id="GO:0033926">
    <property type="term" value="F:endo-alpha-N-acetylgalactosaminidase activity"/>
    <property type="evidence" value="ECO:0007669"/>
    <property type="project" value="UniProtKB-UniRule"/>
</dbReference>
<dbReference type="GO" id="GO:0009507">
    <property type="term" value="C:chloroplast"/>
    <property type="evidence" value="ECO:0007669"/>
    <property type="project" value="TreeGrafter"/>
</dbReference>
<reference evidence="7 8" key="1">
    <citation type="submission" date="2019-12" db="EMBL/GenBank/DDBJ databases">
        <authorList>
            <person name="Alioto T."/>
            <person name="Alioto T."/>
            <person name="Gomez Garrido J."/>
        </authorList>
    </citation>
    <scope>NUCLEOTIDE SEQUENCE [LARGE SCALE GENOMIC DNA]</scope>
</reference>
<dbReference type="SUPFAM" id="SSF48208">
    <property type="entry name" value="Six-hairpin glycosidases"/>
    <property type="match status" value="1"/>
</dbReference>
<dbReference type="EMBL" id="CACTIH010004090">
    <property type="protein sequence ID" value="CAA2989364.1"/>
    <property type="molecule type" value="Genomic_DNA"/>
</dbReference>